<dbReference type="RefSeq" id="WP_141916366.1">
    <property type="nucleotide sequence ID" value="NZ_BAAAYS010000014.1"/>
</dbReference>
<accession>A0A543I6M2</accession>
<protein>
    <submittedName>
        <fullName evidence="2">Uncharacterized protein DUF2470</fullName>
    </submittedName>
</protein>
<gene>
    <name evidence="2" type="ORF">FB466_1050</name>
</gene>
<dbReference type="SUPFAM" id="SSF50475">
    <property type="entry name" value="FMN-binding split barrel"/>
    <property type="match status" value="1"/>
</dbReference>
<dbReference type="InterPro" id="IPR019595">
    <property type="entry name" value="DUF2470"/>
</dbReference>
<name>A0A543I6M2_9MICO</name>
<sequence>MTEFDPAVVAAVLRHMNGEHSEDNLLIVRAFGRPQATESVMVGVDGAGGIWSVTDGTGTQDVRVAWSQPITERSDIRREIVALYEESCRHLGVVPREA</sequence>
<dbReference type="AlphaFoldDB" id="A0A543I6M2"/>
<reference evidence="2 3" key="1">
    <citation type="submission" date="2019-06" db="EMBL/GenBank/DDBJ databases">
        <title>Sequencing the genomes of 1000 actinobacteria strains.</title>
        <authorList>
            <person name="Klenk H.-P."/>
        </authorList>
    </citation>
    <scope>NUCLEOTIDE SEQUENCE [LARGE SCALE GENOMIC DNA]</scope>
    <source>
        <strain evidence="2 3">DSM 18031</strain>
    </source>
</reference>
<dbReference type="Pfam" id="PF10615">
    <property type="entry name" value="DUF2470"/>
    <property type="match status" value="1"/>
</dbReference>
<feature type="domain" description="DUF2470" evidence="1">
    <location>
        <begin position="11"/>
        <end position="83"/>
    </location>
</feature>
<keyword evidence="3" id="KW-1185">Reference proteome</keyword>
<dbReference type="Gene3D" id="3.20.180.10">
    <property type="entry name" value="PNP-oxidase-like"/>
    <property type="match status" value="1"/>
</dbReference>
<evidence type="ECO:0000259" key="1">
    <source>
        <dbReference type="Pfam" id="PF10615"/>
    </source>
</evidence>
<proteinExistence type="predicted"/>
<evidence type="ECO:0000313" key="3">
    <source>
        <dbReference type="Proteomes" id="UP000318331"/>
    </source>
</evidence>
<dbReference type="OrthoDB" id="5116982at2"/>
<comment type="caution">
    <text evidence="2">The sequence shown here is derived from an EMBL/GenBank/DDBJ whole genome shotgun (WGS) entry which is preliminary data.</text>
</comment>
<evidence type="ECO:0000313" key="2">
    <source>
        <dbReference type="EMBL" id="TQM66217.1"/>
    </source>
</evidence>
<organism evidence="2 3">
    <name type="scientific">Klugiella xanthotipulae</name>
    <dbReference type="NCBI Taxonomy" id="244735"/>
    <lineage>
        <taxon>Bacteria</taxon>
        <taxon>Bacillati</taxon>
        <taxon>Actinomycetota</taxon>
        <taxon>Actinomycetes</taxon>
        <taxon>Micrococcales</taxon>
        <taxon>Microbacteriaceae</taxon>
        <taxon>Klugiella</taxon>
    </lineage>
</organism>
<dbReference type="EMBL" id="VFPN01000001">
    <property type="protein sequence ID" value="TQM66217.1"/>
    <property type="molecule type" value="Genomic_DNA"/>
</dbReference>
<dbReference type="Proteomes" id="UP000318331">
    <property type="component" value="Unassembled WGS sequence"/>
</dbReference>
<dbReference type="InterPro" id="IPR037119">
    <property type="entry name" value="Haem_oxidase_HugZ-like_sf"/>
</dbReference>